<keyword evidence="3" id="KW-0560">Oxidoreductase</keyword>
<reference evidence="5 6" key="1">
    <citation type="submission" date="2024-05" db="EMBL/GenBank/DDBJ databases">
        <title>A draft genome resource for the thread blight pathogen Marasmius tenuissimus strain MS-2.</title>
        <authorList>
            <person name="Yulfo-Soto G.E."/>
            <person name="Baruah I.K."/>
            <person name="Amoako-Attah I."/>
            <person name="Bukari Y."/>
            <person name="Meinhardt L.W."/>
            <person name="Bailey B.A."/>
            <person name="Cohen S.P."/>
        </authorList>
    </citation>
    <scope>NUCLEOTIDE SEQUENCE [LARGE SCALE GENOMIC DNA]</scope>
    <source>
        <strain evidence="5 6">MS-2</strain>
    </source>
</reference>
<proteinExistence type="inferred from homology"/>
<name>A0ABR2ZUL4_9AGAR</name>
<sequence>MPSINDSKCILVTGATSGIGRALALALSELSSNPKVIGTGRRPERLKELEDAGIEPARLELGTEPKTLKKDVQDLIQKYPELDTIILNAGIQRVQDFLNTDDVDLEKLHTEMHINYMSILTVITAALPHFKKLAAAGRQCMIVTVTSVFGVVPATHVPNYAASKAALHSLTLSLQSQFQGTNIHFVEVLPPLVESELHDADGTTEKLSKLWMPLDEFIPATMEGLKRGDPHVACGLAATARDRLKEQEKYELVMNDERMAAVPERWK</sequence>
<evidence type="ECO:0000256" key="3">
    <source>
        <dbReference type="ARBA" id="ARBA00023002"/>
    </source>
</evidence>
<dbReference type="Proteomes" id="UP001437256">
    <property type="component" value="Unassembled WGS sequence"/>
</dbReference>
<evidence type="ECO:0000256" key="4">
    <source>
        <dbReference type="RuleBase" id="RU000363"/>
    </source>
</evidence>
<accession>A0ABR2ZUL4</accession>
<dbReference type="Pfam" id="PF00106">
    <property type="entry name" value="adh_short"/>
    <property type="match status" value="1"/>
</dbReference>
<dbReference type="InterPro" id="IPR002347">
    <property type="entry name" value="SDR_fam"/>
</dbReference>
<gene>
    <name evidence="5" type="ORF">AAF712_008301</name>
</gene>
<dbReference type="PRINTS" id="PR00080">
    <property type="entry name" value="SDRFAMILY"/>
</dbReference>
<evidence type="ECO:0000256" key="2">
    <source>
        <dbReference type="ARBA" id="ARBA00022857"/>
    </source>
</evidence>
<evidence type="ECO:0008006" key="7">
    <source>
        <dbReference type="Google" id="ProtNLM"/>
    </source>
</evidence>
<organism evidence="5 6">
    <name type="scientific">Marasmius tenuissimus</name>
    <dbReference type="NCBI Taxonomy" id="585030"/>
    <lineage>
        <taxon>Eukaryota</taxon>
        <taxon>Fungi</taxon>
        <taxon>Dikarya</taxon>
        <taxon>Basidiomycota</taxon>
        <taxon>Agaricomycotina</taxon>
        <taxon>Agaricomycetes</taxon>
        <taxon>Agaricomycetidae</taxon>
        <taxon>Agaricales</taxon>
        <taxon>Marasmiineae</taxon>
        <taxon>Marasmiaceae</taxon>
        <taxon>Marasmius</taxon>
    </lineage>
</organism>
<dbReference type="PRINTS" id="PR00081">
    <property type="entry name" value="GDHRDH"/>
</dbReference>
<evidence type="ECO:0000256" key="1">
    <source>
        <dbReference type="ARBA" id="ARBA00006484"/>
    </source>
</evidence>
<dbReference type="PANTHER" id="PTHR43669">
    <property type="entry name" value="5-KETO-D-GLUCONATE 5-REDUCTASE"/>
    <property type="match status" value="1"/>
</dbReference>
<dbReference type="EMBL" id="JBBXMP010000057">
    <property type="protein sequence ID" value="KAL0064754.1"/>
    <property type="molecule type" value="Genomic_DNA"/>
</dbReference>
<keyword evidence="2" id="KW-0521">NADP</keyword>
<dbReference type="InterPro" id="IPR036291">
    <property type="entry name" value="NAD(P)-bd_dom_sf"/>
</dbReference>
<comment type="similarity">
    <text evidence="1 4">Belongs to the short-chain dehydrogenases/reductases (SDR) family.</text>
</comment>
<keyword evidence="6" id="KW-1185">Reference proteome</keyword>
<comment type="caution">
    <text evidence="5">The sequence shown here is derived from an EMBL/GenBank/DDBJ whole genome shotgun (WGS) entry which is preliminary data.</text>
</comment>
<dbReference type="PROSITE" id="PS00061">
    <property type="entry name" value="ADH_SHORT"/>
    <property type="match status" value="1"/>
</dbReference>
<evidence type="ECO:0000313" key="6">
    <source>
        <dbReference type="Proteomes" id="UP001437256"/>
    </source>
</evidence>
<dbReference type="InterPro" id="IPR020904">
    <property type="entry name" value="Sc_DH/Rdtase_CS"/>
</dbReference>
<dbReference type="PANTHER" id="PTHR43669:SF3">
    <property type="entry name" value="ALCOHOL DEHYDROGENASE, PUTATIVE (AFU_ORTHOLOGUE AFUA_3G03445)-RELATED"/>
    <property type="match status" value="1"/>
</dbReference>
<dbReference type="SUPFAM" id="SSF51735">
    <property type="entry name" value="NAD(P)-binding Rossmann-fold domains"/>
    <property type="match status" value="1"/>
</dbReference>
<dbReference type="Gene3D" id="3.40.50.720">
    <property type="entry name" value="NAD(P)-binding Rossmann-like Domain"/>
    <property type="match status" value="1"/>
</dbReference>
<protein>
    <recommendedName>
        <fullName evidence="7">NAD(P)-binding protein</fullName>
    </recommendedName>
</protein>
<evidence type="ECO:0000313" key="5">
    <source>
        <dbReference type="EMBL" id="KAL0064754.1"/>
    </source>
</evidence>